<keyword evidence="7" id="KW-1185">Reference proteome</keyword>
<evidence type="ECO:0000256" key="1">
    <source>
        <dbReference type="ARBA" id="ARBA00006484"/>
    </source>
</evidence>
<evidence type="ECO:0000256" key="4">
    <source>
        <dbReference type="ARBA" id="ARBA00023098"/>
    </source>
</evidence>
<dbReference type="PANTHER" id="PTHR43180:SF28">
    <property type="entry name" value="NAD(P)-BINDING ROSSMANN-FOLD SUPERFAMILY PROTEIN"/>
    <property type="match status" value="1"/>
</dbReference>
<keyword evidence="5" id="KW-0753">Steroid metabolism</keyword>
<dbReference type="Proteomes" id="UP000019141">
    <property type="component" value="Unassembled WGS sequence"/>
</dbReference>
<keyword evidence="2" id="KW-0560">Oxidoreductase</keyword>
<dbReference type="SUPFAM" id="SSF51735">
    <property type="entry name" value="NAD(P)-binding Rossmann-fold domains"/>
    <property type="match status" value="1"/>
</dbReference>
<comment type="caution">
    <text evidence="6">The sequence shown here is derived from an EMBL/GenBank/DDBJ whole genome shotgun (WGS) entry which is preliminary data.</text>
</comment>
<dbReference type="GO" id="GO:0008202">
    <property type="term" value="P:steroid metabolic process"/>
    <property type="evidence" value="ECO:0007669"/>
    <property type="project" value="UniProtKB-KW"/>
</dbReference>
<gene>
    <name evidence="6" type="ORF">ETSY1_30530</name>
</gene>
<dbReference type="FunFam" id="3.40.50.720:FF:000084">
    <property type="entry name" value="Short-chain dehydrogenase reductase"/>
    <property type="match status" value="1"/>
</dbReference>
<dbReference type="EMBL" id="AZHW01000914">
    <property type="protein sequence ID" value="ETW95461.1"/>
    <property type="molecule type" value="Genomic_DNA"/>
</dbReference>
<dbReference type="Pfam" id="PF13561">
    <property type="entry name" value="adh_short_C2"/>
    <property type="match status" value="1"/>
</dbReference>
<evidence type="ECO:0000256" key="2">
    <source>
        <dbReference type="ARBA" id="ARBA00023002"/>
    </source>
</evidence>
<comment type="similarity">
    <text evidence="1">Belongs to the short-chain dehydrogenases/reductases (SDR) family.</text>
</comment>
<evidence type="ECO:0000256" key="5">
    <source>
        <dbReference type="ARBA" id="ARBA00023221"/>
    </source>
</evidence>
<keyword evidence="4" id="KW-0443">Lipid metabolism</keyword>
<protein>
    <recommendedName>
        <fullName evidence="8">Cyclopentanol dehydrogenase</fullName>
    </recommendedName>
</protein>
<accession>W4LDR8</accession>
<evidence type="ECO:0000313" key="7">
    <source>
        <dbReference type="Proteomes" id="UP000019141"/>
    </source>
</evidence>
<keyword evidence="3" id="KW-0520">NAD</keyword>
<dbReference type="InterPro" id="IPR002347">
    <property type="entry name" value="SDR_fam"/>
</dbReference>
<dbReference type="PROSITE" id="PS00061">
    <property type="entry name" value="ADH_SHORT"/>
    <property type="match status" value="1"/>
</dbReference>
<name>W4LDR8_ENTF1</name>
<dbReference type="PRINTS" id="PR00080">
    <property type="entry name" value="SDRFAMILY"/>
</dbReference>
<dbReference type="AlphaFoldDB" id="W4LDR8"/>
<evidence type="ECO:0008006" key="8">
    <source>
        <dbReference type="Google" id="ProtNLM"/>
    </source>
</evidence>
<evidence type="ECO:0000256" key="3">
    <source>
        <dbReference type="ARBA" id="ARBA00023027"/>
    </source>
</evidence>
<evidence type="ECO:0000313" key="6">
    <source>
        <dbReference type="EMBL" id="ETW95461.1"/>
    </source>
</evidence>
<dbReference type="HOGENOM" id="CLU_010194_1_0_7"/>
<dbReference type="PANTHER" id="PTHR43180">
    <property type="entry name" value="3-OXOACYL-(ACYL-CARRIER-PROTEIN) REDUCTASE (AFU_ORTHOLOGUE AFUA_6G11210)"/>
    <property type="match status" value="1"/>
</dbReference>
<organism evidence="6 7">
    <name type="scientific">Entotheonella factor</name>
    <dbReference type="NCBI Taxonomy" id="1429438"/>
    <lineage>
        <taxon>Bacteria</taxon>
        <taxon>Pseudomonadati</taxon>
        <taxon>Nitrospinota/Tectimicrobiota group</taxon>
        <taxon>Candidatus Tectimicrobiota</taxon>
        <taxon>Candidatus Entotheonellia</taxon>
        <taxon>Candidatus Entotheonellales</taxon>
        <taxon>Candidatus Entotheonellaceae</taxon>
        <taxon>Candidatus Entotheonella</taxon>
    </lineage>
</organism>
<dbReference type="GO" id="GO:0016491">
    <property type="term" value="F:oxidoreductase activity"/>
    <property type="evidence" value="ECO:0007669"/>
    <property type="project" value="UniProtKB-KW"/>
</dbReference>
<reference evidence="6 7" key="1">
    <citation type="journal article" date="2014" name="Nature">
        <title>An environmental bacterial taxon with a large and distinct metabolic repertoire.</title>
        <authorList>
            <person name="Wilson M.C."/>
            <person name="Mori T."/>
            <person name="Ruckert C."/>
            <person name="Uria A.R."/>
            <person name="Helf M.J."/>
            <person name="Takada K."/>
            <person name="Gernert C."/>
            <person name="Steffens U.A."/>
            <person name="Heycke N."/>
            <person name="Schmitt S."/>
            <person name="Rinke C."/>
            <person name="Helfrich E.J."/>
            <person name="Brachmann A.O."/>
            <person name="Gurgui C."/>
            <person name="Wakimoto T."/>
            <person name="Kracht M."/>
            <person name="Crusemann M."/>
            <person name="Hentschel U."/>
            <person name="Abe I."/>
            <person name="Matsunaga S."/>
            <person name="Kalinowski J."/>
            <person name="Takeyama H."/>
            <person name="Piel J."/>
        </authorList>
    </citation>
    <scope>NUCLEOTIDE SEQUENCE [LARGE SCALE GENOMIC DNA]</scope>
    <source>
        <strain evidence="7">TSY1</strain>
    </source>
</reference>
<dbReference type="NCBIfam" id="NF005559">
    <property type="entry name" value="PRK07231.1"/>
    <property type="match status" value="1"/>
</dbReference>
<dbReference type="InterPro" id="IPR036291">
    <property type="entry name" value="NAD(P)-bd_dom_sf"/>
</dbReference>
<dbReference type="PRINTS" id="PR00081">
    <property type="entry name" value="GDHRDH"/>
</dbReference>
<sequence length="250" mass="26654">MGRLDGKVALISGGARGQGGAEVRLFTREGARVIFGDVLDDEGRELEAEVRAAGGDARYVHLDVTNESDWEEAVGTAVQLYDRLDILVNNAGIVRRYRIEETPREVWDEVMAVNSTGVFLGTKHAIPVMRRGGGGSIVNISSISGIIAIGAPAYNASKGAVRVFTKVTAVEHAQDNIRCNSIHPGPIDTPMIREGHADPEAAEQQRLSLVPLGRLGTVDDIAYGVLYLASDESAFVTGSELVIDGGFIAQ</sequence>
<dbReference type="Gene3D" id="3.40.50.720">
    <property type="entry name" value="NAD(P)-binding Rossmann-like Domain"/>
    <property type="match status" value="1"/>
</dbReference>
<dbReference type="InterPro" id="IPR020904">
    <property type="entry name" value="Sc_DH/Rdtase_CS"/>
</dbReference>
<proteinExistence type="inferred from homology"/>